<keyword evidence="4" id="KW-1185">Reference proteome</keyword>
<feature type="domain" description="Winged helix-turn helix" evidence="2">
    <location>
        <begin position="30"/>
        <end position="64"/>
    </location>
</feature>
<name>A0A1C3NUJ9_9ACTN</name>
<dbReference type="EMBL" id="FLUV01000340">
    <property type="protein sequence ID" value="SBW18858.1"/>
    <property type="molecule type" value="Genomic_DNA"/>
</dbReference>
<dbReference type="Proteomes" id="UP000199013">
    <property type="component" value="Unassembled WGS sequence"/>
</dbReference>
<feature type="region of interest" description="Disordered" evidence="1">
    <location>
        <begin position="1"/>
        <end position="21"/>
    </location>
</feature>
<protein>
    <recommendedName>
        <fullName evidence="2">Winged helix-turn helix domain-containing protein</fullName>
    </recommendedName>
</protein>
<dbReference type="InterPro" id="IPR025959">
    <property type="entry name" value="Winged_HTH_dom"/>
</dbReference>
<reference evidence="4" key="1">
    <citation type="submission" date="2016-02" db="EMBL/GenBank/DDBJ databases">
        <authorList>
            <person name="Wibberg D."/>
        </authorList>
    </citation>
    <scope>NUCLEOTIDE SEQUENCE [LARGE SCALE GENOMIC DNA]</scope>
</reference>
<gene>
    <name evidence="3" type="ORF">FDG2_0859</name>
</gene>
<evidence type="ECO:0000259" key="2">
    <source>
        <dbReference type="Pfam" id="PF13592"/>
    </source>
</evidence>
<dbReference type="Pfam" id="PF13592">
    <property type="entry name" value="HTH_33"/>
    <property type="match status" value="1"/>
</dbReference>
<sequence length="90" mass="9574">MPAGRPAAGTDGGGVAPRSGRARLGRSELDLVRVADVIEEMFGVRYTQAGVSLLLGRMDWSVQRFTPLLIDASRPCRHAPGTGGVSTRHM</sequence>
<evidence type="ECO:0000313" key="4">
    <source>
        <dbReference type="Proteomes" id="UP000199013"/>
    </source>
</evidence>
<dbReference type="AlphaFoldDB" id="A0A1C3NUJ9"/>
<evidence type="ECO:0000256" key="1">
    <source>
        <dbReference type="SAM" id="MobiDB-lite"/>
    </source>
</evidence>
<accession>A0A1C3NUJ9</accession>
<evidence type="ECO:0000313" key="3">
    <source>
        <dbReference type="EMBL" id="SBW18858.1"/>
    </source>
</evidence>
<organism evidence="3 4">
    <name type="scientific">Candidatus Protofrankia californiensis</name>
    <dbReference type="NCBI Taxonomy" id="1839754"/>
    <lineage>
        <taxon>Bacteria</taxon>
        <taxon>Bacillati</taxon>
        <taxon>Actinomycetota</taxon>
        <taxon>Actinomycetes</taxon>
        <taxon>Frankiales</taxon>
        <taxon>Frankiaceae</taxon>
        <taxon>Protofrankia</taxon>
    </lineage>
</organism>
<proteinExistence type="predicted"/>